<keyword evidence="3" id="KW-0808">Transferase</keyword>
<accession>A0ABT3E517</accession>
<organism evidence="8 9">
    <name type="scientific">Weissella ceti</name>
    <dbReference type="NCBI Taxonomy" id="759620"/>
    <lineage>
        <taxon>Bacteria</taxon>
        <taxon>Bacillati</taxon>
        <taxon>Bacillota</taxon>
        <taxon>Bacilli</taxon>
        <taxon>Lactobacillales</taxon>
        <taxon>Lactobacillaceae</taxon>
        <taxon>Weissella</taxon>
    </lineage>
</organism>
<evidence type="ECO:0000256" key="4">
    <source>
        <dbReference type="ARBA" id="ARBA00022763"/>
    </source>
</evidence>
<dbReference type="RefSeq" id="WP_213409007.1">
    <property type="nucleotide sequence ID" value="NZ_CP074441.1"/>
</dbReference>
<reference evidence="8 9" key="1">
    <citation type="submission" date="2022-10" db="EMBL/GenBank/DDBJ databases">
        <title>Weissella fermenti sp. nov., isolated from fermented cabbage.</title>
        <authorList>
            <person name="Lee J.K."/>
            <person name="Baek J.H."/>
            <person name="Choi D.G."/>
            <person name="Kim J.M."/>
            <person name="Jeon C.O."/>
        </authorList>
    </citation>
    <scope>NUCLEOTIDE SEQUENCE [LARGE SCALE GENOMIC DNA]</scope>
    <source>
        <strain evidence="8 9">KACC 18534</strain>
    </source>
</reference>
<sequence>MEKLMYESPIGEIVILTDMNYVKGLWFSDQKFEGAQYKLDEIVEKNSKMGKLVAKWLDDYFNQKHPSLSQLLLAPEVTEFRNKVLGVLIDTPYGETRSYKELYEQINLKSEKRIGSIRAVGGAVGHNPISIIIPCHRIVGSDGKLTGYAGGIDRKKYLLKLEGVDVDLEKDRIN</sequence>
<evidence type="ECO:0000256" key="6">
    <source>
        <dbReference type="ARBA" id="ARBA00049348"/>
    </source>
</evidence>
<dbReference type="CDD" id="cd06445">
    <property type="entry name" value="ATase"/>
    <property type="match status" value="1"/>
</dbReference>
<dbReference type="InterPro" id="IPR001497">
    <property type="entry name" value="MethylDNA_cys_MeTrfase_AS"/>
</dbReference>
<comment type="catalytic activity">
    <reaction evidence="6">
        <text>a 6-O-methyl-2'-deoxyguanosine in DNA + L-cysteinyl-[protein] = S-methyl-L-cysteinyl-[protein] + a 2'-deoxyguanosine in DNA</text>
        <dbReference type="Rhea" id="RHEA:24000"/>
        <dbReference type="Rhea" id="RHEA-COMP:10131"/>
        <dbReference type="Rhea" id="RHEA-COMP:10132"/>
        <dbReference type="Rhea" id="RHEA-COMP:11367"/>
        <dbReference type="Rhea" id="RHEA-COMP:11368"/>
        <dbReference type="ChEBI" id="CHEBI:29950"/>
        <dbReference type="ChEBI" id="CHEBI:82612"/>
        <dbReference type="ChEBI" id="CHEBI:85445"/>
        <dbReference type="ChEBI" id="CHEBI:85448"/>
        <dbReference type="EC" id="2.1.1.63"/>
    </reaction>
</comment>
<dbReference type="SUPFAM" id="SSF53155">
    <property type="entry name" value="Methylated DNA-protein cysteine methyltransferase domain"/>
    <property type="match status" value="1"/>
</dbReference>
<dbReference type="PANTHER" id="PTHR10815:SF5">
    <property type="entry name" value="METHYLATED-DNA--PROTEIN-CYSTEINE METHYLTRANSFERASE"/>
    <property type="match status" value="1"/>
</dbReference>
<dbReference type="InterPro" id="IPR036388">
    <property type="entry name" value="WH-like_DNA-bd_sf"/>
</dbReference>
<keyword evidence="9" id="KW-1185">Reference proteome</keyword>
<dbReference type="Gene3D" id="3.30.160.70">
    <property type="entry name" value="Methylated DNA-protein cysteine methyltransferase domain"/>
    <property type="match status" value="1"/>
</dbReference>
<dbReference type="Proteomes" id="UP001526225">
    <property type="component" value="Unassembled WGS sequence"/>
</dbReference>
<keyword evidence="4" id="KW-0227">DNA damage</keyword>
<dbReference type="EMBL" id="JAOZFE010000005">
    <property type="protein sequence ID" value="MCW0953509.1"/>
    <property type="molecule type" value="Genomic_DNA"/>
</dbReference>
<evidence type="ECO:0000259" key="7">
    <source>
        <dbReference type="Pfam" id="PF01035"/>
    </source>
</evidence>
<name>A0ABT3E517_9LACO</name>
<evidence type="ECO:0000256" key="3">
    <source>
        <dbReference type="ARBA" id="ARBA00022679"/>
    </source>
</evidence>
<dbReference type="PROSITE" id="PS00374">
    <property type="entry name" value="MGMT"/>
    <property type="match status" value="1"/>
</dbReference>
<evidence type="ECO:0000256" key="2">
    <source>
        <dbReference type="ARBA" id="ARBA00022603"/>
    </source>
</evidence>
<dbReference type="PANTHER" id="PTHR10815">
    <property type="entry name" value="METHYLATED-DNA--PROTEIN-CYSTEINE METHYLTRANSFERASE"/>
    <property type="match status" value="1"/>
</dbReference>
<dbReference type="SUPFAM" id="SSF46767">
    <property type="entry name" value="Methylated DNA-protein cysteine methyltransferase, C-terminal domain"/>
    <property type="match status" value="1"/>
</dbReference>
<dbReference type="InterPro" id="IPR036631">
    <property type="entry name" value="MGMT_N_sf"/>
</dbReference>
<proteinExistence type="predicted"/>
<keyword evidence="2" id="KW-0489">Methyltransferase</keyword>
<comment type="caution">
    <text evidence="8">The sequence shown here is derived from an EMBL/GenBank/DDBJ whole genome shotgun (WGS) entry which is preliminary data.</text>
</comment>
<feature type="domain" description="Methylated-DNA-[protein]-cysteine S-methyltransferase DNA binding" evidence="7">
    <location>
        <begin position="79"/>
        <end position="164"/>
    </location>
</feature>
<comment type="catalytic activity">
    <reaction evidence="1">
        <text>a 4-O-methyl-thymidine in DNA + L-cysteinyl-[protein] = a thymidine in DNA + S-methyl-L-cysteinyl-[protein]</text>
        <dbReference type="Rhea" id="RHEA:53428"/>
        <dbReference type="Rhea" id="RHEA-COMP:10131"/>
        <dbReference type="Rhea" id="RHEA-COMP:10132"/>
        <dbReference type="Rhea" id="RHEA-COMP:13555"/>
        <dbReference type="Rhea" id="RHEA-COMP:13556"/>
        <dbReference type="ChEBI" id="CHEBI:29950"/>
        <dbReference type="ChEBI" id="CHEBI:82612"/>
        <dbReference type="ChEBI" id="CHEBI:137386"/>
        <dbReference type="ChEBI" id="CHEBI:137387"/>
        <dbReference type="EC" id="2.1.1.63"/>
    </reaction>
</comment>
<dbReference type="InterPro" id="IPR036217">
    <property type="entry name" value="MethylDNA_cys_MeTrfase_DNAb"/>
</dbReference>
<evidence type="ECO:0000256" key="1">
    <source>
        <dbReference type="ARBA" id="ARBA00001286"/>
    </source>
</evidence>
<evidence type="ECO:0000313" key="8">
    <source>
        <dbReference type="EMBL" id="MCW0953509.1"/>
    </source>
</evidence>
<keyword evidence="5" id="KW-0234">DNA repair</keyword>
<protein>
    <submittedName>
        <fullName evidence="8">Methylated-DNA--[protein]-cysteine S-methyltransferase</fullName>
    </submittedName>
</protein>
<dbReference type="NCBIfam" id="TIGR00589">
    <property type="entry name" value="ogt"/>
    <property type="match status" value="1"/>
</dbReference>
<dbReference type="InterPro" id="IPR014048">
    <property type="entry name" value="MethylDNA_cys_MeTrfase_DNA-bd"/>
</dbReference>
<dbReference type="Pfam" id="PF01035">
    <property type="entry name" value="DNA_binding_1"/>
    <property type="match status" value="1"/>
</dbReference>
<gene>
    <name evidence="8" type="ORF">OIT44_05420</name>
</gene>
<evidence type="ECO:0000256" key="5">
    <source>
        <dbReference type="ARBA" id="ARBA00023204"/>
    </source>
</evidence>
<dbReference type="Gene3D" id="1.10.10.10">
    <property type="entry name" value="Winged helix-like DNA-binding domain superfamily/Winged helix DNA-binding domain"/>
    <property type="match status" value="1"/>
</dbReference>
<evidence type="ECO:0000313" key="9">
    <source>
        <dbReference type="Proteomes" id="UP001526225"/>
    </source>
</evidence>